<reference evidence="3 4" key="1">
    <citation type="submission" date="2019-07" db="EMBL/GenBank/DDBJ databases">
        <title>Whole genome shotgun sequence of Empedobacter brevis NBRC 14943.</title>
        <authorList>
            <person name="Hosoyama A."/>
            <person name="Uohara A."/>
            <person name="Ohji S."/>
            <person name="Ichikawa N."/>
        </authorList>
    </citation>
    <scope>NUCLEOTIDE SEQUENCE [LARGE SCALE GENOMIC DNA]</scope>
    <source>
        <strain evidence="3 4">NBRC 14943</strain>
    </source>
</reference>
<proteinExistence type="predicted"/>
<dbReference type="InterPro" id="IPR004026">
    <property type="entry name" value="Ada_DNA_repair_Zn-bd"/>
</dbReference>
<evidence type="ECO:0000256" key="1">
    <source>
        <dbReference type="ARBA" id="ARBA00023159"/>
    </source>
</evidence>
<sequence length="81" mass="9661">MIKHTQLKPEELKHKIRHREILFGGNQKLKIYGRLNCTSGKRMKIENRVFFTSEQDAIAHHFRPCGHCMKVEYLKWKNGLI</sequence>
<dbReference type="AlphaFoldDB" id="A0A511NJK4"/>
<dbReference type="EMBL" id="BJXC01000022">
    <property type="protein sequence ID" value="GEM52992.1"/>
    <property type="molecule type" value="Genomic_DNA"/>
</dbReference>
<organism evidence="3 4">
    <name type="scientific">Empedobacter brevis NBRC 14943 = ATCC 43319</name>
    <dbReference type="NCBI Taxonomy" id="1218108"/>
    <lineage>
        <taxon>Bacteria</taxon>
        <taxon>Pseudomonadati</taxon>
        <taxon>Bacteroidota</taxon>
        <taxon>Flavobacteriia</taxon>
        <taxon>Flavobacteriales</taxon>
        <taxon>Weeksellaceae</taxon>
        <taxon>Empedobacter</taxon>
    </lineage>
</organism>
<dbReference type="Gene3D" id="3.40.10.10">
    <property type="entry name" value="DNA Methylphosphotriester Repair Domain"/>
    <property type="match status" value="1"/>
</dbReference>
<dbReference type="GO" id="GO:0006281">
    <property type="term" value="P:DNA repair"/>
    <property type="evidence" value="ECO:0007669"/>
    <property type="project" value="InterPro"/>
</dbReference>
<dbReference type="RefSeq" id="WP_019974417.1">
    <property type="nucleotide sequence ID" value="NZ_BJXC01000022.1"/>
</dbReference>
<dbReference type="GO" id="GO:0006355">
    <property type="term" value="P:regulation of DNA-templated transcription"/>
    <property type="evidence" value="ECO:0007669"/>
    <property type="project" value="InterPro"/>
</dbReference>
<comment type="caution">
    <text evidence="3">The sequence shown here is derived from an EMBL/GenBank/DDBJ whole genome shotgun (WGS) entry which is preliminary data.</text>
</comment>
<name>A0A511NJK4_9FLAO</name>
<keyword evidence="1" id="KW-0010">Activator</keyword>
<dbReference type="GO" id="GO:0008270">
    <property type="term" value="F:zinc ion binding"/>
    <property type="evidence" value="ECO:0007669"/>
    <property type="project" value="InterPro"/>
</dbReference>
<dbReference type="Proteomes" id="UP000321245">
    <property type="component" value="Unassembled WGS sequence"/>
</dbReference>
<dbReference type="Pfam" id="PF02805">
    <property type="entry name" value="Ada_Zn_binding"/>
    <property type="match status" value="1"/>
</dbReference>
<feature type="domain" description="Ada DNA repair metal-binding" evidence="2">
    <location>
        <begin position="21"/>
        <end position="68"/>
    </location>
</feature>
<dbReference type="InterPro" id="IPR035451">
    <property type="entry name" value="Ada-like_dom_sf"/>
</dbReference>
<evidence type="ECO:0000313" key="4">
    <source>
        <dbReference type="Proteomes" id="UP000321245"/>
    </source>
</evidence>
<accession>A0A511NJK4</accession>
<dbReference type="GeneID" id="84649150"/>
<keyword evidence="4" id="KW-1185">Reference proteome</keyword>
<dbReference type="GO" id="GO:0003677">
    <property type="term" value="F:DNA binding"/>
    <property type="evidence" value="ECO:0007669"/>
    <property type="project" value="InterPro"/>
</dbReference>
<evidence type="ECO:0000259" key="2">
    <source>
        <dbReference type="Pfam" id="PF02805"/>
    </source>
</evidence>
<protein>
    <recommendedName>
        <fullName evidence="2">Ada DNA repair metal-binding domain-containing protein</fullName>
    </recommendedName>
</protein>
<evidence type="ECO:0000313" key="3">
    <source>
        <dbReference type="EMBL" id="GEM52992.1"/>
    </source>
</evidence>
<dbReference type="GO" id="GO:0008168">
    <property type="term" value="F:methyltransferase activity"/>
    <property type="evidence" value="ECO:0007669"/>
    <property type="project" value="InterPro"/>
</dbReference>
<dbReference type="OrthoDB" id="894286at2"/>
<gene>
    <name evidence="3" type="ORF">EB1_27820</name>
</gene>
<dbReference type="STRING" id="1218108.GCA_000382425_00911"/>
<dbReference type="SUPFAM" id="SSF57884">
    <property type="entry name" value="Ada DNA repair protein, N-terminal domain (N-Ada 10)"/>
    <property type="match status" value="1"/>
</dbReference>